<proteinExistence type="predicted"/>
<dbReference type="EMBL" id="CAKKMG010000034">
    <property type="protein sequence ID" value="CAH0232298.1"/>
    <property type="molecule type" value="Genomic_DNA"/>
</dbReference>
<reference evidence="1" key="1">
    <citation type="submission" date="2021-11" db="EMBL/GenBank/DDBJ databases">
        <authorList>
            <person name="Bulgarelli D."/>
        </authorList>
    </citation>
    <scope>NUCLEOTIDE SEQUENCE</scope>
    <source>
        <strain evidence="1">Bi133</strain>
    </source>
</reference>
<dbReference type="AlphaFoldDB" id="A0A9W4KX94"/>
<comment type="caution">
    <text evidence="1">The sequence shown here is derived from an EMBL/GenBank/DDBJ whole genome shotgun (WGS) entry which is preliminary data.</text>
</comment>
<gene>
    <name evidence="1" type="ORF">SRABI133_02669</name>
</gene>
<name>A0A9W4KX94_9BACI</name>
<organism evidence="1 2">
    <name type="scientific">Peribacillus simplex</name>
    <dbReference type="NCBI Taxonomy" id="1478"/>
    <lineage>
        <taxon>Bacteria</taxon>
        <taxon>Bacillati</taxon>
        <taxon>Bacillota</taxon>
        <taxon>Bacilli</taxon>
        <taxon>Bacillales</taxon>
        <taxon>Bacillaceae</taxon>
        <taxon>Peribacillus</taxon>
    </lineage>
</organism>
<evidence type="ECO:0000313" key="1">
    <source>
        <dbReference type="EMBL" id="CAH0232298.1"/>
    </source>
</evidence>
<evidence type="ECO:0000313" key="2">
    <source>
        <dbReference type="Proteomes" id="UP000789326"/>
    </source>
</evidence>
<dbReference type="Proteomes" id="UP000789326">
    <property type="component" value="Unassembled WGS sequence"/>
</dbReference>
<sequence length="70" mass="8354">MKIQEEVELFRENTDEKNRTWGQDRPKINRFIDLVGGIQMHRMTGGFYVYIKKQSIFIPKILCPLINILE</sequence>
<accession>A0A9W4KX94</accession>
<dbReference type="RefSeq" id="WP_230302288.1">
    <property type="nucleotide sequence ID" value="NZ_CAKKMG010000034.1"/>
</dbReference>
<protein>
    <submittedName>
        <fullName evidence="1">Uncharacterized protein</fullName>
    </submittedName>
</protein>